<reference evidence="8" key="2">
    <citation type="journal article" date="2023" name="Science">
        <title>Genomic signatures of disease resistance in endangered staghorn corals.</title>
        <authorList>
            <person name="Vollmer S.V."/>
            <person name="Selwyn J.D."/>
            <person name="Despard B.A."/>
            <person name="Roesel C.L."/>
        </authorList>
    </citation>
    <scope>NUCLEOTIDE SEQUENCE</scope>
    <source>
        <strain evidence="8">K2</strain>
    </source>
</reference>
<dbReference type="InterPro" id="IPR041373">
    <property type="entry name" value="RT_RNaseH"/>
</dbReference>
<dbReference type="Pfam" id="PF00665">
    <property type="entry name" value="rve"/>
    <property type="match status" value="1"/>
</dbReference>
<keyword evidence="1" id="KW-0808">Transferase</keyword>
<dbReference type="InterPro" id="IPR050951">
    <property type="entry name" value="Retrovirus_Pol_polyprotein"/>
</dbReference>
<dbReference type="GO" id="GO:0003676">
    <property type="term" value="F:nucleic acid binding"/>
    <property type="evidence" value="ECO:0007669"/>
    <property type="project" value="InterPro"/>
</dbReference>
<evidence type="ECO:0000313" key="9">
    <source>
        <dbReference type="Proteomes" id="UP001249851"/>
    </source>
</evidence>
<organism evidence="8 9">
    <name type="scientific">Acropora cervicornis</name>
    <name type="common">Staghorn coral</name>
    <dbReference type="NCBI Taxonomy" id="6130"/>
    <lineage>
        <taxon>Eukaryota</taxon>
        <taxon>Metazoa</taxon>
        <taxon>Cnidaria</taxon>
        <taxon>Anthozoa</taxon>
        <taxon>Hexacorallia</taxon>
        <taxon>Scleractinia</taxon>
        <taxon>Astrocoeniina</taxon>
        <taxon>Acroporidae</taxon>
        <taxon>Acropora</taxon>
    </lineage>
</organism>
<dbReference type="PROSITE" id="PS50994">
    <property type="entry name" value="INTEGRASE"/>
    <property type="match status" value="1"/>
</dbReference>
<keyword evidence="5" id="KW-0378">Hydrolase</keyword>
<keyword evidence="6" id="KW-0695">RNA-directed DNA polymerase</keyword>
<dbReference type="FunFam" id="3.30.420.10:FF:000063">
    <property type="entry name" value="Retrovirus-related Pol polyprotein from transposon 297-like Protein"/>
    <property type="match status" value="1"/>
</dbReference>
<dbReference type="InterPro" id="IPR043502">
    <property type="entry name" value="DNA/RNA_pol_sf"/>
</dbReference>
<dbReference type="GO" id="GO:0003964">
    <property type="term" value="F:RNA-directed DNA polymerase activity"/>
    <property type="evidence" value="ECO:0007669"/>
    <property type="project" value="UniProtKB-KW"/>
</dbReference>
<sequence>MSQENAPTTSQEVNSQEMAMHFGLPPPEPLDLSGGNISENWKKFKQKFTNYEIATGINKKESATSVATLLTVIGNDAIDVFNTITWDAEGDDTKIDKVIQKFEEHCEPKKNVRYERYKFFSRAQESGKTIDQYVTVLRKLSETCELVQENAPCMEKLASIARDRIISKICAAVTTKVEVQNDECFVMLPVQGRVTRLKLDTGSQVNILPVEELKKIMGSNPCMDPCTYKLVSYSDNKLTVLGTARLPVECKANVEKELTFHIVDTNQPGLWDSEEEHAKLDVDVKSDKSPQQLKEEVMQKYANVFTGLGRLEKPYHIKVDPTVTPVVNPPRTIPAALRDRVKTELEDMEKRGVIRKVEEPTDWVTPFGIKSAQEVFQKRMSQYFSDLEGVETDIDDIIVHAETEVKHDQRLHSVLERCEKINLTLNKEKCVFKCKEVTYIGHKLTKDGIKPDDNKVRAINEIPAPSDKKGVERLLGTVNYLGKFIPNLATVTEPIRILLRKDTEFEWSYEQDQAFQEIKAILTKDGGPVLRFFDVRKPVRISYDASPTGLGTVLLQGGFPVAYASRSLTEAESRHAQIEKELIAVQFSLEHFNQYTYRKKVAIESDHKPLEAIVKKPLAAAPPRLQRILLRMQKYDYALEYKPGKELVLPDMLSRAPVSPTVDDNMEEEIALHVHLVRCTLPVTESKLEEIRRATAEDQSMRPLSETIKYGWPETKGETPVSIHAYWDVRDELSELNAVVLRGERIAIPPSMRKEMLEKIHQGHMGIEKSKRRARDTLYCPGMNSRITNTVSRCTICLEDRRQNAKKPMIPFRVPAKPWELVATDLFTWGKSEYVIIVDYHSRFFEVAKLPDTKSITVITHVKSAFARHGIPSEVISDNGPQYSSKEFESFAKSWEFKQTTTSPLNPQANGLVEKAVQTVKSLLTKAKQDSSDPYLALLEYRNTPIDDVAHLLNYS</sequence>
<comment type="caution">
    <text evidence="8">The sequence shown here is derived from an EMBL/GenBank/DDBJ whole genome shotgun (WGS) entry which is preliminary data.</text>
</comment>
<evidence type="ECO:0000256" key="2">
    <source>
        <dbReference type="ARBA" id="ARBA00022695"/>
    </source>
</evidence>
<dbReference type="InterPro" id="IPR043128">
    <property type="entry name" value="Rev_trsase/Diguanyl_cyclase"/>
</dbReference>
<gene>
    <name evidence="8" type="ORF">P5673_024551</name>
</gene>
<name>A0AAD9UYB0_ACRCE</name>
<dbReference type="FunFam" id="1.10.340.70:FF:000003">
    <property type="entry name" value="Protein CBG25708"/>
    <property type="match status" value="1"/>
</dbReference>
<dbReference type="Gene3D" id="3.30.420.10">
    <property type="entry name" value="Ribonuclease H-like superfamily/Ribonuclease H"/>
    <property type="match status" value="1"/>
</dbReference>
<evidence type="ECO:0000256" key="1">
    <source>
        <dbReference type="ARBA" id="ARBA00022679"/>
    </source>
</evidence>
<protein>
    <submittedName>
        <fullName evidence="8">Transposon Tf2-9 polyprotein</fullName>
    </submittedName>
</protein>
<dbReference type="Gene3D" id="3.30.70.270">
    <property type="match status" value="2"/>
</dbReference>
<accession>A0AAD9UYB0</accession>
<dbReference type="GO" id="GO:0016787">
    <property type="term" value="F:hydrolase activity"/>
    <property type="evidence" value="ECO:0007669"/>
    <property type="project" value="UniProtKB-KW"/>
</dbReference>
<dbReference type="Pfam" id="PF17921">
    <property type="entry name" value="Integrase_H2C2"/>
    <property type="match status" value="1"/>
</dbReference>
<proteinExistence type="predicted"/>
<dbReference type="FunFam" id="3.30.70.270:FF:000026">
    <property type="entry name" value="Transposon Ty3-G Gag-Pol polyprotein"/>
    <property type="match status" value="1"/>
</dbReference>
<evidence type="ECO:0000313" key="8">
    <source>
        <dbReference type="EMBL" id="KAK2554192.1"/>
    </source>
</evidence>
<evidence type="ECO:0000256" key="5">
    <source>
        <dbReference type="ARBA" id="ARBA00022801"/>
    </source>
</evidence>
<dbReference type="Pfam" id="PF00078">
    <property type="entry name" value="RVT_1"/>
    <property type="match status" value="1"/>
</dbReference>
<dbReference type="InterPro" id="IPR036397">
    <property type="entry name" value="RNaseH_sf"/>
</dbReference>
<keyword evidence="4" id="KW-0255">Endonuclease</keyword>
<dbReference type="PANTHER" id="PTHR37984:SF7">
    <property type="entry name" value="INTEGRASE CATALYTIC DOMAIN-CONTAINING PROTEIN"/>
    <property type="match status" value="1"/>
</dbReference>
<dbReference type="InterPro" id="IPR041588">
    <property type="entry name" value="Integrase_H2C2"/>
</dbReference>
<keyword evidence="2" id="KW-0548">Nucleotidyltransferase</keyword>
<dbReference type="Proteomes" id="UP001249851">
    <property type="component" value="Unassembled WGS sequence"/>
</dbReference>
<dbReference type="GO" id="GO:0004519">
    <property type="term" value="F:endonuclease activity"/>
    <property type="evidence" value="ECO:0007669"/>
    <property type="project" value="UniProtKB-KW"/>
</dbReference>
<evidence type="ECO:0000256" key="4">
    <source>
        <dbReference type="ARBA" id="ARBA00022759"/>
    </source>
</evidence>
<evidence type="ECO:0000256" key="6">
    <source>
        <dbReference type="ARBA" id="ARBA00022918"/>
    </source>
</evidence>
<dbReference type="Gene3D" id="1.10.340.70">
    <property type="match status" value="1"/>
</dbReference>
<dbReference type="InterPro" id="IPR000477">
    <property type="entry name" value="RT_dom"/>
</dbReference>
<reference evidence="8" key="1">
    <citation type="journal article" date="2023" name="G3 (Bethesda)">
        <title>Whole genome assembly and annotation of the endangered Caribbean coral Acropora cervicornis.</title>
        <authorList>
            <person name="Selwyn J.D."/>
            <person name="Vollmer S.V."/>
        </authorList>
    </citation>
    <scope>NUCLEOTIDE SEQUENCE</scope>
    <source>
        <strain evidence="8">K2</strain>
    </source>
</reference>
<dbReference type="SUPFAM" id="SSF56672">
    <property type="entry name" value="DNA/RNA polymerases"/>
    <property type="match status" value="1"/>
</dbReference>
<feature type="domain" description="Integrase catalytic" evidence="7">
    <location>
        <begin position="814"/>
        <end position="956"/>
    </location>
</feature>
<dbReference type="InterPro" id="IPR001584">
    <property type="entry name" value="Integrase_cat-core"/>
</dbReference>
<keyword evidence="3" id="KW-0540">Nuclease</keyword>
<dbReference type="AlphaFoldDB" id="A0AAD9UYB0"/>
<keyword evidence="9" id="KW-1185">Reference proteome</keyword>
<dbReference type="InterPro" id="IPR012337">
    <property type="entry name" value="RNaseH-like_sf"/>
</dbReference>
<dbReference type="SUPFAM" id="SSF53098">
    <property type="entry name" value="Ribonuclease H-like"/>
    <property type="match status" value="1"/>
</dbReference>
<evidence type="ECO:0000259" key="7">
    <source>
        <dbReference type="PROSITE" id="PS50994"/>
    </source>
</evidence>
<dbReference type="EMBL" id="JARQWQ010000072">
    <property type="protein sequence ID" value="KAK2554192.1"/>
    <property type="molecule type" value="Genomic_DNA"/>
</dbReference>
<dbReference type="PANTHER" id="PTHR37984">
    <property type="entry name" value="PROTEIN CBG26694"/>
    <property type="match status" value="1"/>
</dbReference>
<dbReference type="CDD" id="cd09274">
    <property type="entry name" value="RNase_HI_RT_Ty3"/>
    <property type="match status" value="1"/>
</dbReference>
<dbReference type="FunFam" id="3.30.70.270:FF:000003">
    <property type="entry name" value="Transposon Ty3-G Gag-Pol polyprotein"/>
    <property type="match status" value="1"/>
</dbReference>
<dbReference type="GO" id="GO:0015074">
    <property type="term" value="P:DNA integration"/>
    <property type="evidence" value="ECO:0007669"/>
    <property type="project" value="InterPro"/>
</dbReference>
<dbReference type="Pfam" id="PF17917">
    <property type="entry name" value="RT_RNaseH"/>
    <property type="match status" value="1"/>
</dbReference>
<evidence type="ECO:0000256" key="3">
    <source>
        <dbReference type="ARBA" id="ARBA00022722"/>
    </source>
</evidence>